<keyword evidence="4" id="KW-1185">Reference proteome</keyword>
<feature type="compositionally biased region" description="Pro residues" evidence="1">
    <location>
        <begin position="254"/>
        <end position="265"/>
    </location>
</feature>
<keyword evidence="2" id="KW-0732">Signal</keyword>
<feature type="compositionally biased region" description="Low complexity" evidence="1">
    <location>
        <begin position="42"/>
        <end position="63"/>
    </location>
</feature>
<feature type="region of interest" description="Disordered" evidence="1">
    <location>
        <begin position="230"/>
        <end position="265"/>
    </location>
</feature>
<feature type="region of interest" description="Disordered" evidence="1">
    <location>
        <begin position="33"/>
        <end position="75"/>
    </location>
</feature>
<organism evidence="3 4">
    <name type="scientific">Thiorhodococcus mannitoliphagus</name>
    <dbReference type="NCBI Taxonomy" id="329406"/>
    <lineage>
        <taxon>Bacteria</taxon>
        <taxon>Pseudomonadati</taxon>
        <taxon>Pseudomonadota</taxon>
        <taxon>Gammaproteobacteria</taxon>
        <taxon>Chromatiales</taxon>
        <taxon>Chromatiaceae</taxon>
        <taxon>Thiorhodococcus</taxon>
    </lineage>
</organism>
<name>A0A6P1DXV7_9GAMM</name>
<feature type="region of interest" description="Disordered" evidence="1">
    <location>
        <begin position="105"/>
        <end position="168"/>
    </location>
</feature>
<evidence type="ECO:0000313" key="4">
    <source>
        <dbReference type="Proteomes" id="UP000471640"/>
    </source>
</evidence>
<feature type="compositionally biased region" description="Basic and acidic residues" evidence="1">
    <location>
        <begin position="64"/>
        <end position="75"/>
    </location>
</feature>
<dbReference type="RefSeq" id="WP_164655406.1">
    <property type="nucleotide sequence ID" value="NZ_JAAIJR010000093.1"/>
</dbReference>
<evidence type="ECO:0008006" key="5">
    <source>
        <dbReference type="Google" id="ProtNLM"/>
    </source>
</evidence>
<reference evidence="3 4" key="2">
    <citation type="submission" date="2020-02" db="EMBL/GenBank/DDBJ databases">
        <title>Genome sequences of Thiorhodococcus mannitoliphagus and Thiorhodococcus minor, purple sulfur photosynthetic bacteria in the gammaproteobacterial family, Chromatiaceae.</title>
        <authorList>
            <person name="Aviles F.A."/>
            <person name="Meyer T.E."/>
            <person name="Kyndt J.A."/>
        </authorList>
    </citation>
    <scope>NUCLEOTIDE SEQUENCE [LARGE SCALE GENOMIC DNA]</scope>
    <source>
        <strain evidence="3 4">DSM 18266</strain>
    </source>
</reference>
<feature type="signal peptide" evidence="2">
    <location>
        <begin position="1"/>
        <end position="28"/>
    </location>
</feature>
<dbReference type="AlphaFoldDB" id="A0A6P1DXV7"/>
<proteinExistence type="predicted"/>
<sequence length="265" mass="29372">MSRNLTIRTLASASVVAFTMACPAWMSAAAAEEAPATPPEAPNAVAAQPQERAPAPSGAAVARAKAEERRAAMDAAREKRYADLRASAAELGVDLPETPPWKAAEARMPDVPTPPEMPSRYQRPTPEERDAMRKRREEMREEHWNRMRADAAQRGRSGPQTTPWEDMEARREEMAARIEQYRETIEKMTEEQREAARAVFGQMPRMPQRPMGPSGYGAPQWGSHCPTGGYECGCNHPRRPMMPGYPEAPSYDQGPPPPPARQQGN</sequence>
<feature type="compositionally biased region" description="Basic and acidic residues" evidence="1">
    <location>
        <begin position="125"/>
        <end position="153"/>
    </location>
</feature>
<evidence type="ECO:0000256" key="1">
    <source>
        <dbReference type="SAM" id="MobiDB-lite"/>
    </source>
</evidence>
<accession>A0A6P1DXV7</accession>
<dbReference type="EMBL" id="JAAIJR010000093">
    <property type="protein sequence ID" value="NEX22310.1"/>
    <property type="molecule type" value="Genomic_DNA"/>
</dbReference>
<reference evidence="4" key="1">
    <citation type="journal article" date="2020" name="Microbiol. Resour. Announc.">
        <title>Draft Genome Sequences of Thiorhodococcus mannitoliphagus and Thiorhodococcus minor, Purple Sulfur Photosynthetic Bacteria in the Gammaproteobacterial Family Chromatiaceae.</title>
        <authorList>
            <person name="Aviles F.A."/>
            <person name="Meyer T.E."/>
            <person name="Kyndt J.A."/>
        </authorList>
    </citation>
    <scope>NUCLEOTIDE SEQUENCE [LARGE SCALE GENOMIC DNA]</scope>
    <source>
        <strain evidence="4">DSM 18266</strain>
    </source>
</reference>
<protein>
    <recommendedName>
        <fullName evidence="5">DUF3106 domain-containing protein</fullName>
    </recommendedName>
</protein>
<feature type="chain" id="PRO_5026699172" description="DUF3106 domain-containing protein" evidence="2">
    <location>
        <begin position="29"/>
        <end position="265"/>
    </location>
</feature>
<gene>
    <name evidence="3" type="ORF">G3480_18710</name>
</gene>
<dbReference type="Proteomes" id="UP000471640">
    <property type="component" value="Unassembled WGS sequence"/>
</dbReference>
<evidence type="ECO:0000256" key="2">
    <source>
        <dbReference type="SAM" id="SignalP"/>
    </source>
</evidence>
<evidence type="ECO:0000313" key="3">
    <source>
        <dbReference type="EMBL" id="NEX22310.1"/>
    </source>
</evidence>
<dbReference type="PROSITE" id="PS51257">
    <property type="entry name" value="PROKAR_LIPOPROTEIN"/>
    <property type="match status" value="1"/>
</dbReference>
<comment type="caution">
    <text evidence="3">The sequence shown here is derived from an EMBL/GenBank/DDBJ whole genome shotgun (WGS) entry which is preliminary data.</text>
</comment>